<dbReference type="Pfam" id="PF00089">
    <property type="entry name" value="Trypsin"/>
    <property type="match status" value="1"/>
</dbReference>
<dbReference type="PANTHER" id="PTHR24252">
    <property type="entry name" value="ACROSIN-RELATED"/>
    <property type="match status" value="1"/>
</dbReference>
<dbReference type="FunFam" id="2.60.120.290:FF:000005">
    <property type="entry name" value="Procollagen C-endopeptidase enhancer 1"/>
    <property type="match status" value="1"/>
</dbReference>
<dbReference type="CDD" id="cd00041">
    <property type="entry name" value="CUB"/>
    <property type="match status" value="2"/>
</dbReference>
<protein>
    <submittedName>
        <fullName evidence="9">Uncharacterized protein</fullName>
    </submittedName>
</protein>
<feature type="region of interest" description="Disordered" evidence="6">
    <location>
        <begin position="303"/>
        <end position="335"/>
    </location>
</feature>
<reference evidence="9" key="1">
    <citation type="journal article" date="2010" name="Science">
        <title>Plasticity of animal genome architecture unmasked by rapid evolution of a pelagic tunicate.</title>
        <authorList>
            <person name="Denoeud F."/>
            <person name="Henriet S."/>
            <person name="Mungpakdee S."/>
            <person name="Aury J.M."/>
            <person name="Da Silva C."/>
            <person name="Brinkmann H."/>
            <person name="Mikhaleva J."/>
            <person name="Olsen L.C."/>
            <person name="Jubin C."/>
            <person name="Canestro C."/>
            <person name="Bouquet J.M."/>
            <person name="Danks G."/>
            <person name="Poulain J."/>
            <person name="Campsteijn C."/>
            <person name="Adamski M."/>
            <person name="Cross I."/>
            <person name="Yadetie F."/>
            <person name="Muffato M."/>
            <person name="Louis A."/>
            <person name="Butcher S."/>
            <person name="Tsagkogeorga G."/>
            <person name="Konrad A."/>
            <person name="Singh S."/>
            <person name="Jensen M.F."/>
            <person name="Cong E.H."/>
            <person name="Eikeseth-Otteraa H."/>
            <person name="Noel B."/>
            <person name="Anthouard V."/>
            <person name="Porcel B.M."/>
            <person name="Kachouri-Lafond R."/>
            <person name="Nishino A."/>
            <person name="Ugolini M."/>
            <person name="Chourrout P."/>
            <person name="Nishida H."/>
            <person name="Aasland R."/>
            <person name="Huzurbazar S."/>
            <person name="Westhof E."/>
            <person name="Delsuc F."/>
            <person name="Lehrach H."/>
            <person name="Reinhardt R."/>
            <person name="Weissenbach J."/>
            <person name="Roy S.W."/>
            <person name="Artiguenave F."/>
            <person name="Postlethwait J.H."/>
            <person name="Manak J.R."/>
            <person name="Thompson E.M."/>
            <person name="Jaillon O."/>
            <person name="Du Pasquier L."/>
            <person name="Boudinot P."/>
            <person name="Liberles D.A."/>
            <person name="Volff J.N."/>
            <person name="Philippe H."/>
            <person name="Lenhard B."/>
            <person name="Roest Crollius H."/>
            <person name="Wincker P."/>
            <person name="Chourrout D."/>
        </authorList>
    </citation>
    <scope>NUCLEOTIDE SEQUENCE [LARGE SCALE GENOMIC DNA]</scope>
</reference>
<dbReference type="Proteomes" id="UP000001307">
    <property type="component" value="Unassembled WGS sequence"/>
</dbReference>
<dbReference type="CDD" id="cd00190">
    <property type="entry name" value="Tryp_SPc"/>
    <property type="match status" value="1"/>
</dbReference>
<dbReference type="InterPro" id="IPR000859">
    <property type="entry name" value="CUB_dom"/>
</dbReference>
<dbReference type="InterPro" id="IPR009003">
    <property type="entry name" value="Peptidase_S1_PA"/>
</dbReference>
<feature type="disulfide bond" evidence="5">
    <location>
        <begin position="419"/>
        <end position="446"/>
    </location>
</feature>
<dbReference type="SUPFAM" id="SSF50494">
    <property type="entry name" value="Trypsin-like serine proteases"/>
    <property type="match status" value="1"/>
</dbReference>
<evidence type="ECO:0000313" key="10">
    <source>
        <dbReference type="Proteomes" id="UP000001307"/>
    </source>
</evidence>
<dbReference type="InterPro" id="IPR035914">
    <property type="entry name" value="Sperma_CUB_dom_sf"/>
</dbReference>
<evidence type="ECO:0000313" key="9">
    <source>
        <dbReference type="EMBL" id="CBY20772.1"/>
    </source>
</evidence>
<dbReference type="InterPro" id="IPR001254">
    <property type="entry name" value="Trypsin_dom"/>
</dbReference>
<keyword evidence="4 5" id="KW-1015">Disulfide bond</keyword>
<dbReference type="EMBL" id="FN653015">
    <property type="protein sequence ID" value="CBY20772.1"/>
    <property type="molecule type" value="Genomic_DNA"/>
</dbReference>
<feature type="domain" description="CUB" evidence="7">
    <location>
        <begin position="543"/>
        <end position="672"/>
    </location>
</feature>
<organism evidence="9">
    <name type="scientific">Oikopleura dioica</name>
    <name type="common">Tunicate</name>
    <dbReference type="NCBI Taxonomy" id="34765"/>
    <lineage>
        <taxon>Eukaryota</taxon>
        <taxon>Metazoa</taxon>
        <taxon>Chordata</taxon>
        <taxon>Tunicata</taxon>
        <taxon>Appendicularia</taxon>
        <taxon>Copelata</taxon>
        <taxon>Oikopleuridae</taxon>
        <taxon>Oikopleura</taxon>
    </lineage>
</organism>
<evidence type="ECO:0000256" key="5">
    <source>
        <dbReference type="PROSITE-ProRule" id="PRU00059"/>
    </source>
</evidence>
<keyword evidence="1" id="KW-0645">Protease</keyword>
<dbReference type="PANTHER" id="PTHR24252:SF7">
    <property type="entry name" value="HYALIN"/>
    <property type="match status" value="1"/>
</dbReference>
<evidence type="ECO:0000256" key="3">
    <source>
        <dbReference type="ARBA" id="ARBA00022825"/>
    </source>
</evidence>
<dbReference type="Gene3D" id="2.60.120.290">
    <property type="entry name" value="Spermadhesin, CUB domain"/>
    <property type="match status" value="2"/>
</dbReference>
<evidence type="ECO:0000256" key="6">
    <source>
        <dbReference type="SAM" id="MobiDB-lite"/>
    </source>
</evidence>
<feature type="compositionally biased region" description="Polar residues" evidence="6">
    <location>
        <begin position="398"/>
        <end position="415"/>
    </location>
</feature>
<proteinExistence type="predicted"/>
<name>E4WPV2_OIKDI</name>
<feature type="region of interest" description="Disordered" evidence="6">
    <location>
        <begin position="386"/>
        <end position="416"/>
    </location>
</feature>
<evidence type="ECO:0000256" key="1">
    <source>
        <dbReference type="ARBA" id="ARBA00022670"/>
    </source>
</evidence>
<dbReference type="GO" id="GO:0004252">
    <property type="term" value="F:serine-type endopeptidase activity"/>
    <property type="evidence" value="ECO:0007669"/>
    <property type="project" value="InterPro"/>
</dbReference>
<dbReference type="PROSITE" id="PS01180">
    <property type="entry name" value="CUB"/>
    <property type="match status" value="2"/>
</dbReference>
<sequence length="718" mass="81534">MFPMMHRLHPFNFNFLNFARVLYKNYKYIFIFIENQLLRVTLGRKWRKRWRQQENPVEVVSECGNPEGTPNPATFFNLPRYRRDAFEEFRAENLKQENHDPESQWGQSPNLSLSSFLISQRIVGGTQSYPKAWPWQVFFDFGSYSCGGTLINSRWIVTAVHCTFRHPPNVLIRLGVTNLADPHVGEYRYIERVVNHPEYSKPIDWNNDIALVEMNRPVIFTDSIRPLCLPSPDLVIPAGTPCVVSGWGRTRKGGKISERLNEVAVKLMTTERCKSYDGYANQLTDSMICAGYEKGGRDACSGDSGGPMACKLTSPNSPRGRPKRKGKFQKEPQSYQNEQNEAWVLYGVVSWGAGCARERSPGVYVKVTKMIEWIRAVTGASTPKHENLVPDTWGEPVGTSSISQRESFRPTTQAPASHCGYDMRNTDLGEFNSPNFPKAYPANSKCTWNIFASKDKPFIRLNVTDMRFEARSTGGCFINDHIRVYGEDGNQIGTALCRMNKNQDGYIVTSREQMTVRLSTDGVSQNRGFAANFQLLTDEASGCENSNKINQADRGGFFMTTGFPIKYPANTDCQWYIFSAQNDPILLQFSRFHIEGADWQRKCRFDYLSVYEGEKEDEANLLQTICGAAVKTKKSPVPRTHSFIAASGEMFVKFHSDNSRSYAGFYAAYRSVANPDLESAYGYVELGRRATLTDEELDSRSKDKMSREEWLIAQFDTL</sequence>
<dbReference type="InterPro" id="IPR001314">
    <property type="entry name" value="Peptidase_S1A"/>
</dbReference>
<dbReference type="InterPro" id="IPR033116">
    <property type="entry name" value="TRYPSIN_SER"/>
</dbReference>
<dbReference type="InParanoid" id="E4WPV2"/>
<dbReference type="SMART" id="SM00042">
    <property type="entry name" value="CUB"/>
    <property type="match status" value="2"/>
</dbReference>
<keyword evidence="10" id="KW-1185">Reference proteome</keyword>
<accession>E4WPV2</accession>
<evidence type="ECO:0000259" key="8">
    <source>
        <dbReference type="PROSITE" id="PS50240"/>
    </source>
</evidence>
<keyword evidence="3" id="KW-0720">Serine protease</keyword>
<dbReference type="Pfam" id="PF00431">
    <property type="entry name" value="CUB"/>
    <property type="match status" value="2"/>
</dbReference>
<dbReference type="Gene3D" id="2.40.10.10">
    <property type="entry name" value="Trypsin-like serine proteases"/>
    <property type="match status" value="1"/>
</dbReference>
<dbReference type="InterPro" id="IPR043504">
    <property type="entry name" value="Peptidase_S1_PA_chymotrypsin"/>
</dbReference>
<evidence type="ECO:0000256" key="2">
    <source>
        <dbReference type="ARBA" id="ARBA00022801"/>
    </source>
</evidence>
<dbReference type="PROSITE" id="PS50240">
    <property type="entry name" value="TRYPSIN_DOM"/>
    <property type="match status" value="1"/>
</dbReference>
<dbReference type="PRINTS" id="PR00722">
    <property type="entry name" value="CHYMOTRYPSIN"/>
</dbReference>
<dbReference type="SMART" id="SM00020">
    <property type="entry name" value="Tryp_SPc"/>
    <property type="match status" value="1"/>
</dbReference>
<dbReference type="AlphaFoldDB" id="E4WPV2"/>
<dbReference type="SUPFAM" id="SSF49854">
    <property type="entry name" value="Spermadhesin, CUB domain"/>
    <property type="match status" value="2"/>
</dbReference>
<gene>
    <name evidence="9" type="ORF">GSOID_T00000776001</name>
</gene>
<keyword evidence="2" id="KW-0378">Hydrolase</keyword>
<dbReference type="FunFam" id="2.40.10.10:FF:000006">
    <property type="entry name" value="Serine proteinase stubble"/>
    <property type="match status" value="1"/>
</dbReference>
<evidence type="ECO:0000259" key="7">
    <source>
        <dbReference type="PROSITE" id="PS01180"/>
    </source>
</evidence>
<feature type="domain" description="CUB" evidence="7">
    <location>
        <begin position="419"/>
        <end position="536"/>
    </location>
</feature>
<dbReference type="PROSITE" id="PS00135">
    <property type="entry name" value="TRYPSIN_SER"/>
    <property type="match status" value="1"/>
</dbReference>
<feature type="domain" description="Peptidase S1" evidence="8">
    <location>
        <begin position="122"/>
        <end position="379"/>
    </location>
</feature>
<evidence type="ECO:0000256" key="4">
    <source>
        <dbReference type="ARBA" id="ARBA00023157"/>
    </source>
</evidence>
<comment type="caution">
    <text evidence="5">Lacks conserved residue(s) required for the propagation of feature annotation.</text>
</comment>
<dbReference type="OrthoDB" id="10002959at2759"/>
<dbReference type="GO" id="GO:0006508">
    <property type="term" value="P:proteolysis"/>
    <property type="evidence" value="ECO:0007669"/>
    <property type="project" value="UniProtKB-KW"/>
</dbReference>